<dbReference type="HOGENOM" id="CLU_2772386_0_0_10"/>
<name>L1NCY5_9PORP</name>
<reference evidence="1 2" key="1">
    <citation type="submission" date="2012-05" db="EMBL/GenBank/DDBJ databases">
        <authorList>
            <person name="Weinstock G."/>
            <person name="Sodergren E."/>
            <person name="Lobos E.A."/>
            <person name="Fulton L."/>
            <person name="Fulton R."/>
            <person name="Courtney L."/>
            <person name="Fronick C."/>
            <person name="O'Laughlin M."/>
            <person name="Godfrey J."/>
            <person name="Wilson R.M."/>
            <person name="Miner T."/>
            <person name="Farmer C."/>
            <person name="Delehaunty K."/>
            <person name="Cordes M."/>
            <person name="Minx P."/>
            <person name="Tomlinson C."/>
            <person name="Chen J."/>
            <person name="Wollam A."/>
            <person name="Pepin K.H."/>
            <person name="Bhonagiri V."/>
            <person name="Zhang X."/>
            <person name="Suruliraj S."/>
            <person name="Warren W."/>
            <person name="Mitreva M."/>
            <person name="Mardis E.R."/>
            <person name="Wilson R.K."/>
        </authorList>
    </citation>
    <scope>NUCLEOTIDE SEQUENCE [LARGE SCALE GENOMIC DNA]</scope>
    <source>
        <strain evidence="1 2">F0037</strain>
    </source>
</reference>
<sequence length="69" mass="8064">MFRLEAALPRDRWCSRFFVPRGADGIVEGKMKVLLWGRVSSAGRRKELRLVGSWVWRVHQRDQIGLVAR</sequence>
<gene>
    <name evidence="1" type="ORF">HMPREF9134_01104</name>
</gene>
<protein>
    <submittedName>
        <fullName evidence="1">Uncharacterized protein</fullName>
    </submittedName>
</protein>
<accession>L1NCY5</accession>
<dbReference type="STRING" id="1127696.HMPREF9134_01104"/>
<dbReference type="AlphaFoldDB" id="L1NCY5"/>
<evidence type="ECO:0000313" key="2">
    <source>
        <dbReference type="Proteomes" id="UP000010408"/>
    </source>
</evidence>
<comment type="caution">
    <text evidence="1">The sequence shown here is derived from an EMBL/GenBank/DDBJ whole genome shotgun (WGS) entry which is preliminary data.</text>
</comment>
<dbReference type="EMBL" id="AMEQ01000029">
    <property type="protein sequence ID" value="EKY01196.1"/>
    <property type="molecule type" value="Genomic_DNA"/>
</dbReference>
<proteinExistence type="predicted"/>
<evidence type="ECO:0000313" key="1">
    <source>
        <dbReference type="EMBL" id="EKY01196.1"/>
    </source>
</evidence>
<organism evidence="1 2">
    <name type="scientific">Porphyromonas catoniae F0037</name>
    <dbReference type="NCBI Taxonomy" id="1127696"/>
    <lineage>
        <taxon>Bacteria</taxon>
        <taxon>Pseudomonadati</taxon>
        <taxon>Bacteroidota</taxon>
        <taxon>Bacteroidia</taxon>
        <taxon>Bacteroidales</taxon>
        <taxon>Porphyromonadaceae</taxon>
        <taxon>Porphyromonas</taxon>
    </lineage>
</organism>
<dbReference type="Proteomes" id="UP000010408">
    <property type="component" value="Unassembled WGS sequence"/>
</dbReference>